<reference evidence="2" key="1">
    <citation type="submission" date="2017-02" db="UniProtKB">
        <authorList>
            <consortium name="WormBaseParasite"/>
        </authorList>
    </citation>
    <scope>IDENTIFICATION</scope>
</reference>
<proteinExistence type="predicted"/>
<protein>
    <submittedName>
        <fullName evidence="2">Flagellar protein FliT</fullName>
    </submittedName>
</protein>
<dbReference type="AlphaFoldDB" id="A0A0M3IT79"/>
<keyword evidence="1" id="KW-1185">Reference proteome</keyword>
<dbReference type="WBParaSite" id="ALUE_0002195701-mRNA-1">
    <property type="protein sequence ID" value="ALUE_0002195701-mRNA-1"/>
    <property type="gene ID" value="ALUE_0002195701"/>
</dbReference>
<evidence type="ECO:0000313" key="1">
    <source>
        <dbReference type="Proteomes" id="UP000036681"/>
    </source>
</evidence>
<name>A0A0M3IT79_ASCLU</name>
<dbReference type="Proteomes" id="UP000036681">
    <property type="component" value="Unplaced"/>
</dbReference>
<evidence type="ECO:0000313" key="2">
    <source>
        <dbReference type="WBParaSite" id="ALUE_0002195701-mRNA-1"/>
    </source>
</evidence>
<accession>A0A0M3IT79</accession>
<sequence>MASWCAENLRDCQAWKDEGLAMSTTSNEASRLFDALLRQYVSWSNCEQLNGIDNTISALQKADTDASKYL</sequence>
<organism evidence="1 2">
    <name type="scientific">Ascaris lumbricoides</name>
    <name type="common">Giant roundworm</name>
    <dbReference type="NCBI Taxonomy" id="6252"/>
    <lineage>
        <taxon>Eukaryota</taxon>
        <taxon>Metazoa</taxon>
        <taxon>Ecdysozoa</taxon>
        <taxon>Nematoda</taxon>
        <taxon>Chromadorea</taxon>
        <taxon>Rhabditida</taxon>
        <taxon>Spirurina</taxon>
        <taxon>Ascaridomorpha</taxon>
        <taxon>Ascaridoidea</taxon>
        <taxon>Ascarididae</taxon>
        <taxon>Ascaris</taxon>
    </lineage>
</organism>